<dbReference type="RefSeq" id="WP_224142061.1">
    <property type="nucleotide sequence ID" value="NZ_JAIQUM010000133.1"/>
</dbReference>
<evidence type="ECO:0008006" key="3">
    <source>
        <dbReference type="Google" id="ProtNLM"/>
    </source>
</evidence>
<keyword evidence="2" id="KW-1185">Reference proteome</keyword>
<evidence type="ECO:0000313" key="1">
    <source>
        <dbReference type="EMBL" id="MBZ5753652.1"/>
    </source>
</evidence>
<accession>A0ABS7UZA1</accession>
<reference evidence="1" key="1">
    <citation type="submission" date="2024-05" db="EMBL/GenBank/DDBJ databases">
        <title>Metabacillus sp. nov., isolated from the rhizosphere soil of tomato plants.</title>
        <authorList>
            <person name="Ma R."/>
        </authorList>
    </citation>
    <scope>NUCLEOTIDE SEQUENCE</scope>
    <source>
        <strain evidence="1">DBTR6</strain>
    </source>
</reference>
<protein>
    <recommendedName>
        <fullName evidence="3">DUF3794 domain-containing protein</fullName>
    </recommendedName>
</protein>
<evidence type="ECO:0000313" key="2">
    <source>
        <dbReference type="Proteomes" id="UP001165287"/>
    </source>
</evidence>
<comment type="caution">
    <text evidence="1">The sequence shown here is derived from an EMBL/GenBank/DDBJ whole genome shotgun (WGS) entry which is preliminary data.</text>
</comment>
<name>A0ABS7UZA1_9BACI</name>
<proteinExistence type="predicted"/>
<organism evidence="1 2">
    <name type="scientific">Metabacillus rhizolycopersici</name>
    <dbReference type="NCBI Taxonomy" id="2875709"/>
    <lineage>
        <taxon>Bacteria</taxon>
        <taxon>Bacillati</taxon>
        <taxon>Bacillota</taxon>
        <taxon>Bacilli</taxon>
        <taxon>Bacillales</taxon>
        <taxon>Bacillaceae</taxon>
        <taxon>Metabacillus</taxon>
    </lineage>
</organism>
<sequence>MEFKHINGKQETLCIKVPKVYDWVVGQIQVPVQSFRGTSGLERLNFTCDEINEQVQGGQLTAECILTDENGHPVDPLAPGSISCTEIDGRNDVNVILPTGETVTLQKVIVLKKGYFVVQISNVRGESCISSPQPFSVCEQFLLCAPEGTFLKCTITEFECNACFMCNLDNVGNPSFQQIDVSINMCQNVQMESIVTLEIDANICQPRSEIVVNCPPKNLPPQCPAVFSGTE</sequence>
<gene>
    <name evidence="1" type="ORF">K9V48_26395</name>
</gene>
<dbReference type="Proteomes" id="UP001165287">
    <property type="component" value="Unassembled WGS sequence"/>
</dbReference>
<dbReference type="EMBL" id="JAIQUM010000133">
    <property type="protein sequence ID" value="MBZ5753652.1"/>
    <property type="molecule type" value="Genomic_DNA"/>
</dbReference>